<geneLocation type="nucleomorph" evidence="3"/>
<organism evidence="3 4">
    <name type="scientific">Lotharella oceanica</name>
    <dbReference type="NCBI Taxonomy" id="641309"/>
    <lineage>
        <taxon>Eukaryota</taxon>
        <taxon>Sar</taxon>
        <taxon>Rhizaria</taxon>
        <taxon>Cercozoa</taxon>
        <taxon>Chlorarachniophyceae</taxon>
        <taxon>Lotharella</taxon>
    </lineage>
</organism>
<evidence type="ECO:0000313" key="3">
    <source>
        <dbReference type="EMBL" id="AIB09765.1"/>
    </source>
</evidence>
<dbReference type="EMBL" id="CP006628">
    <property type="protein sequence ID" value="AIB09765.1"/>
    <property type="molecule type" value="Genomic_DNA"/>
</dbReference>
<protein>
    <submittedName>
        <fullName evidence="3">RNA binding protein</fullName>
    </submittedName>
</protein>
<reference evidence="3 4" key="1">
    <citation type="journal article" date="2014" name="BMC Genomics">
        <title>Nucleomorph and plastid genome sequences of the chlorarachniophyte Lotharella oceanica: convergent reductive evolution and frequent recombination in nucleomorph-bearing algae.</title>
        <authorList>
            <person name="Tanifuji G."/>
            <person name="Onodera N.T."/>
            <person name="Brown M.W."/>
            <person name="Curtis B.A."/>
            <person name="Roger A.J."/>
            <person name="Ka-Shu Wong G."/>
            <person name="Melkonian M."/>
            <person name="Archibald J.M."/>
        </authorList>
    </citation>
    <scope>NUCLEOTIDE SEQUENCE [LARGE SCALE GENOMIC DNA]</scope>
    <source>
        <strain evidence="3 4">CCMP622</strain>
    </source>
</reference>
<evidence type="ECO:0000259" key="2">
    <source>
        <dbReference type="Pfam" id="PF21369"/>
    </source>
</evidence>
<gene>
    <name evidence="3" type="primary">rnabp2</name>
    <name evidence="3" type="ORF">M951_chr262</name>
</gene>
<sequence length="200" mass="23783">MKIIIKKNFLLSQFMNYFENFPLICSNCIGSKKYVNIYKSTELKTCLVTGKKFTSFDLKYEYNYIKKTIICQDFAFIKQICQICLKSLNLSFCNITEKYKKIVKNKHKQPKIKSHVSIVIYCGLINSNMTKTLERLKLLANTLNILEIILNRTKKIVYITFFNIKKNKNFLLYKNIYNLKLFRLQNIIKLLSTNKRVFFT</sequence>
<dbReference type="AlphaFoldDB" id="A0A060DBB7"/>
<feature type="domain" description="STL11/RBM22-like N-terminal" evidence="2">
    <location>
        <begin position="22"/>
        <end position="92"/>
    </location>
</feature>
<dbReference type="Proteomes" id="UP000243670">
    <property type="component" value="Nucleomorph 2"/>
</dbReference>
<evidence type="ECO:0000256" key="1">
    <source>
        <dbReference type="ARBA" id="ARBA00022884"/>
    </source>
</evidence>
<keyword evidence="3" id="KW-0542">Nucleomorph</keyword>
<proteinExistence type="predicted"/>
<accession>A0A060DBB7</accession>
<dbReference type="GO" id="GO:0003723">
    <property type="term" value="F:RNA binding"/>
    <property type="evidence" value="ECO:0007669"/>
    <property type="project" value="UniProtKB-KW"/>
</dbReference>
<name>A0A060DBB7_9EUKA</name>
<dbReference type="Pfam" id="PF21369">
    <property type="entry name" value="STL11_N"/>
    <property type="match status" value="1"/>
</dbReference>
<evidence type="ECO:0000313" key="4">
    <source>
        <dbReference type="Proteomes" id="UP000243670"/>
    </source>
</evidence>
<keyword evidence="1" id="KW-0694">RNA-binding</keyword>
<dbReference type="InterPro" id="IPR048995">
    <property type="entry name" value="STL11/RBM22-like_N"/>
</dbReference>